<name>A0A8B8USP1_SACPA</name>
<protein>
    <submittedName>
        <fullName evidence="2">Spl2p</fullName>
    </submittedName>
</protein>
<dbReference type="RefSeq" id="XP_033766805.1">
    <property type="nucleotide sequence ID" value="XM_033910914.1"/>
</dbReference>
<feature type="compositionally biased region" description="Low complexity" evidence="1">
    <location>
        <begin position="69"/>
        <end position="79"/>
    </location>
</feature>
<evidence type="ECO:0000256" key="1">
    <source>
        <dbReference type="SAM" id="MobiDB-lite"/>
    </source>
</evidence>
<dbReference type="VEuPathDB" id="FungiDB:SPAR_H01770"/>
<evidence type="ECO:0000313" key="2">
    <source>
        <dbReference type="RefSeq" id="XP_033766805.1"/>
    </source>
</evidence>
<accession>A0A8B8USP1</accession>
<dbReference type="OrthoDB" id="4063451at2759"/>
<feature type="compositionally biased region" description="Basic and acidic residues" evidence="1">
    <location>
        <begin position="82"/>
        <end position="94"/>
    </location>
</feature>
<reference evidence="2" key="1">
    <citation type="journal article" date="2017" name="Nat. Genet.">
        <title>Contrasting evolutionary genome dynamics between domesticated and wild yeasts.</title>
        <authorList>
            <person name="Yue J.X."/>
            <person name="Li J."/>
            <person name="Aigrain L."/>
            <person name="Hallin J."/>
            <person name="Persson K."/>
            <person name="Oliver K."/>
            <person name="Bergstrom A."/>
            <person name="Coupland P."/>
            <person name="Warringer J."/>
            <person name="Lagomarsino M.C."/>
            <person name="Fischer G."/>
            <person name="Durbin R."/>
            <person name="Liti G."/>
        </authorList>
    </citation>
    <scope>NUCLEOTIDE SEQUENCE</scope>
    <source>
        <strain evidence="2">CBS432</strain>
    </source>
</reference>
<reference evidence="2" key="4">
    <citation type="submission" date="2025-08" db="UniProtKB">
        <authorList>
            <consortium name="RefSeq"/>
        </authorList>
    </citation>
    <scope>IDENTIFICATION</scope>
    <source>
        <strain evidence="2">CBS432</strain>
    </source>
</reference>
<dbReference type="GeneID" id="54631113"/>
<feature type="region of interest" description="Disordered" evidence="1">
    <location>
        <begin position="1"/>
        <end position="97"/>
    </location>
</feature>
<feature type="compositionally biased region" description="Basic and acidic residues" evidence="1">
    <location>
        <begin position="1"/>
        <end position="10"/>
    </location>
</feature>
<reference evidence="2" key="3">
    <citation type="submission" date="2025-07" db="EMBL/GenBank/DDBJ databases">
        <authorList>
            <consortium name="NCBI Genome Project"/>
        </authorList>
    </citation>
    <scope>NUCLEOTIDE SEQUENCE</scope>
    <source>
        <strain evidence="2">CBS432</strain>
    </source>
</reference>
<reference evidence="2" key="2">
    <citation type="submission" date="2020-01" db="EMBL/GenBank/DDBJ databases">
        <title>Population-level Yeast Reference Genomes.</title>
        <authorList>
            <person name="Yue J.-X."/>
        </authorList>
    </citation>
    <scope>NUCLEOTIDE SEQUENCE</scope>
    <source>
        <strain evidence="2">CBS432</strain>
    </source>
</reference>
<dbReference type="KEGG" id="spao:SPAR_H01770"/>
<gene>
    <name evidence="2" type="primary">SPL2</name>
    <name evidence="2" type="ORF">SPAR_H01770</name>
</gene>
<organism evidence="2">
    <name type="scientific">Saccharomyces paradoxus</name>
    <name type="common">Yeast</name>
    <name type="synonym">Saccharomyces douglasii</name>
    <dbReference type="NCBI Taxonomy" id="27291"/>
    <lineage>
        <taxon>Eukaryota</taxon>
        <taxon>Fungi</taxon>
        <taxon>Dikarya</taxon>
        <taxon>Ascomycota</taxon>
        <taxon>Saccharomycotina</taxon>
        <taxon>Saccharomycetes</taxon>
        <taxon>Saccharomycetales</taxon>
        <taxon>Saccharomycetaceae</taxon>
        <taxon>Saccharomyces</taxon>
    </lineage>
</organism>
<dbReference type="AlphaFoldDB" id="A0A8B8USP1"/>
<sequence>MYKGPEERNEMISSHGKMEAAVSQQEQQEQLKRRHQHRGRKLSEEIASLLRLKESRRLNPTAHYTPRRSSQSQSTSGSTFKEYNEYVNEKDASRSQRQNAAVILSKLAHDFWENDCVIDEDIFEDSSDEEQS</sequence>
<proteinExistence type="predicted"/>